<dbReference type="InterPro" id="IPR001680">
    <property type="entry name" value="WD40_rpt"/>
</dbReference>
<dbReference type="SUPFAM" id="SSF50978">
    <property type="entry name" value="WD40 repeat-like"/>
    <property type="match status" value="2"/>
</dbReference>
<dbReference type="Pfam" id="PF00400">
    <property type="entry name" value="WD40"/>
    <property type="match status" value="1"/>
</dbReference>
<dbReference type="InterPro" id="IPR013577">
    <property type="entry name" value="LLGL2"/>
</dbReference>
<evidence type="ECO:0000256" key="5">
    <source>
        <dbReference type="ARBA" id="ARBA00022553"/>
    </source>
</evidence>
<evidence type="ECO:0000256" key="9">
    <source>
        <dbReference type="ARBA" id="ARBA00074017"/>
    </source>
</evidence>
<keyword evidence="7" id="KW-0677">Repeat</keyword>
<dbReference type="InterPro" id="IPR000664">
    <property type="entry name" value="Lethal2_giant"/>
</dbReference>
<dbReference type="InterPro" id="IPR036322">
    <property type="entry name" value="WD40_repeat_dom_sf"/>
</dbReference>
<evidence type="ECO:0000256" key="2">
    <source>
        <dbReference type="ARBA" id="ARBA00008070"/>
    </source>
</evidence>
<dbReference type="GO" id="GO:0045159">
    <property type="term" value="F:myosin II binding"/>
    <property type="evidence" value="ECO:0007669"/>
    <property type="project" value="TreeGrafter"/>
</dbReference>
<dbReference type="PANTHER" id="PTHR10241:SF20">
    <property type="entry name" value="LLGL SCRIBBLE CELL POLARITY COMPLEX COMPONENT 2"/>
    <property type="match status" value="1"/>
</dbReference>
<dbReference type="GO" id="GO:0005886">
    <property type="term" value="C:plasma membrane"/>
    <property type="evidence" value="ECO:0007669"/>
    <property type="project" value="TreeGrafter"/>
</dbReference>
<dbReference type="Ensembl" id="ENSSGRT00000035445.1">
    <property type="protein sequence ID" value="ENSSGRP00000033018.1"/>
    <property type="gene ID" value="ENSSGRG00000016644.1"/>
</dbReference>
<evidence type="ECO:0000256" key="6">
    <source>
        <dbReference type="ARBA" id="ARBA00022574"/>
    </source>
</evidence>
<keyword evidence="5" id="KW-0597">Phosphoprotein</keyword>
<dbReference type="GO" id="GO:0032878">
    <property type="term" value="P:regulation of establishment or maintenance of cell polarity"/>
    <property type="evidence" value="ECO:0007669"/>
    <property type="project" value="TreeGrafter"/>
</dbReference>
<evidence type="ECO:0000256" key="8">
    <source>
        <dbReference type="ARBA" id="ARBA00023306"/>
    </source>
</evidence>
<comment type="similarity">
    <text evidence="2">Belongs to the WD repeat L(2)GL family.</text>
</comment>
<organism evidence="13 14">
    <name type="scientific">Sinocyclocheilus grahami</name>
    <name type="common">Dianchi golden-line fish</name>
    <name type="synonym">Barbus grahami</name>
    <dbReference type="NCBI Taxonomy" id="75366"/>
    <lineage>
        <taxon>Eukaryota</taxon>
        <taxon>Metazoa</taxon>
        <taxon>Chordata</taxon>
        <taxon>Craniata</taxon>
        <taxon>Vertebrata</taxon>
        <taxon>Euteleostomi</taxon>
        <taxon>Actinopterygii</taxon>
        <taxon>Neopterygii</taxon>
        <taxon>Teleostei</taxon>
        <taxon>Ostariophysi</taxon>
        <taxon>Cypriniformes</taxon>
        <taxon>Cyprinidae</taxon>
        <taxon>Cyprininae</taxon>
        <taxon>Sinocyclocheilus</taxon>
    </lineage>
</organism>
<keyword evidence="8" id="KW-0131">Cell cycle</keyword>
<sequence length="965" mass="107916">MKRFRRHGHESQRDKHKQDLYQFNKTVEHGFPHQPSALGFSPSLELLAIGTRSGAIKLYGTPGVEFMGLHDENAAVTQVHFLPNQVGMVTLLDDNSLHMWTLRAHNGMSELLEIGRFTLSGPPGAPPSVTRVTAVLAHSSGELLMLGTEGGHVFVVEVPGFKELEENNISVENVQNRIPEDYVGRRNLECVEALHENPLNPRQVLIGYSRGLMVLWDLDRQRPIQHFLCTQQLESVWWMEDGVNILSSHSDGSYCQWTVTGEDPQTEPEKQETPYGAFPCKAISKIIQLPSKQGPPFLIFSGGMPRASYGDRHCISVIHSKFHEALDFTSRIIDYFVIREPSALVVLVEEELVVVDLQSEGWPVIQTPYLVPLHCSAITCSHHVSSIPLKLWERVQAAGAQQTTHYSRKPWPIIGGQNLSPDPPQRDLLLTGHEDGTVRFWDASGVCLYPMYKLSTAGVFLTDADPNDNMNQGSEGEWPPFRKVGCFDPYSDDPRLGIQKIHLCKYSGYLTVAGTAGQILILELNDEGAEQMVEATVVDLLQGQEGFRWKGQARLDVREEPVLFPPGFQPFALVQCQPPAVITAIALHSEWKLVAFGTSHGFGFYDYHQKNNIMVKCTLSPSDQVAMEGPLSRVKSIKKSLRQSFRRIRRSRVSMRKHHTTNLPEINARLEAEALHEMELAPVQRKIEARSSDDSFTGLVRTLYFADTFVSDSSHSTPSLWAGTNGGAVFAYVLRVPSLERRAEDPVVAHAAKEIQLMHRAPVVGLVVLDGKGTPLPEPLEVAHDLARSPEMHGSHHLLVVSEEQFKLFTLPKVSSKSKLKLTAVDGSRVRRVGVAWFGSRTDEQLESSLVVLTNQGELHVISLPSIKMMVRYPCIRKDDVSGIASCVFTKYGQGFYLMSPSEFERFSLSTRWVVEPRCLVEAPLQMRPKNPSSPVHRDQPDGCLSDFRERVLQEIQKSLEGDQT</sequence>
<proteinExistence type="inferred from homology"/>
<keyword evidence="3" id="KW-0268">Exocytosis</keyword>
<evidence type="ECO:0000259" key="12">
    <source>
        <dbReference type="Pfam" id="PF08366"/>
    </source>
</evidence>
<name>A0A672M8M2_SINGR</name>
<evidence type="ECO:0000256" key="4">
    <source>
        <dbReference type="ARBA" id="ARBA00022490"/>
    </source>
</evidence>
<dbReference type="PRINTS" id="PR00962">
    <property type="entry name" value="LETHAL2GIANT"/>
</dbReference>
<protein>
    <recommendedName>
        <fullName evidence="9">LLGL scribble cell polarity complex component 2</fullName>
    </recommendedName>
    <alternativeName>
        <fullName evidence="10">Lethal(2) giant larvae protein homolog 2</fullName>
    </alternativeName>
</protein>
<feature type="repeat" description="WD" evidence="11">
    <location>
        <begin position="424"/>
        <end position="442"/>
    </location>
</feature>
<reference evidence="13" key="1">
    <citation type="submission" date="2025-08" db="UniProtKB">
        <authorList>
            <consortium name="Ensembl"/>
        </authorList>
    </citation>
    <scope>IDENTIFICATION</scope>
</reference>
<feature type="domain" description="Lethal giant larvae homologue 2" evidence="12">
    <location>
        <begin position="272"/>
        <end position="363"/>
    </location>
</feature>
<dbReference type="Pfam" id="PF08366">
    <property type="entry name" value="LLGL"/>
    <property type="match status" value="1"/>
</dbReference>
<evidence type="ECO:0000256" key="10">
    <source>
        <dbReference type="ARBA" id="ARBA00081592"/>
    </source>
</evidence>
<evidence type="ECO:0000256" key="1">
    <source>
        <dbReference type="ARBA" id="ARBA00004496"/>
    </source>
</evidence>
<keyword evidence="4" id="KW-0963">Cytoplasm</keyword>
<dbReference type="FunFam" id="2.130.10.10:FF:001145">
    <property type="entry name" value="Lethal(2) giant larvae protein homolog 2"/>
    <property type="match status" value="1"/>
</dbReference>
<evidence type="ECO:0000256" key="11">
    <source>
        <dbReference type="PROSITE-ProRule" id="PRU00221"/>
    </source>
</evidence>
<dbReference type="GO" id="GO:0008593">
    <property type="term" value="P:regulation of Notch signaling pathway"/>
    <property type="evidence" value="ECO:0007669"/>
    <property type="project" value="TreeGrafter"/>
</dbReference>
<evidence type="ECO:0000256" key="3">
    <source>
        <dbReference type="ARBA" id="ARBA00022483"/>
    </source>
</evidence>
<comment type="subcellular location">
    <subcellularLocation>
        <location evidence="1">Cytoplasm</location>
    </subcellularLocation>
</comment>
<gene>
    <name evidence="13" type="primary">llgl2</name>
</gene>
<keyword evidence="6 11" id="KW-0853">WD repeat</keyword>
<evidence type="ECO:0000256" key="7">
    <source>
        <dbReference type="ARBA" id="ARBA00022737"/>
    </source>
</evidence>
<dbReference type="GO" id="GO:0030864">
    <property type="term" value="C:cortical actin cytoskeleton"/>
    <property type="evidence" value="ECO:0007669"/>
    <property type="project" value="TreeGrafter"/>
</dbReference>
<dbReference type="GO" id="GO:0006887">
    <property type="term" value="P:exocytosis"/>
    <property type="evidence" value="ECO:0007669"/>
    <property type="project" value="UniProtKB-KW"/>
</dbReference>
<dbReference type="FunFam" id="2.130.10.10:FF:000170">
    <property type="entry name" value="lethal(2) giant larvae protein homolog 2 isoform X2"/>
    <property type="match status" value="1"/>
</dbReference>
<dbReference type="GO" id="GO:0006893">
    <property type="term" value="P:Golgi to plasma membrane transport"/>
    <property type="evidence" value="ECO:0007669"/>
    <property type="project" value="TreeGrafter"/>
</dbReference>
<dbReference type="GO" id="GO:0051294">
    <property type="term" value="P:establishment of spindle orientation"/>
    <property type="evidence" value="ECO:0007669"/>
    <property type="project" value="TreeGrafter"/>
</dbReference>
<dbReference type="GO" id="GO:0030866">
    <property type="term" value="P:cortical actin cytoskeleton organization"/>
    <property type="evidence" value="ECO:0007669"/>
    <property type="project" value="TreeGrafter"/>
</dbReference>
<dbReference type="PROSITE" id="PS50082">
    <property type="entry name" value="WD_REPEATS_2"/>
    <property type="match status" value="1"/>
</dbReference>
<dbReference type="GO" id="GO:0005096">
    <property type="term" value="F:GTPase activator activity"/>
    <property type="evidence" value="ECO:0007669"/>
    <property type="project" value="TreeGrafter"/>
</dbReference>
<dbReference type="PANTHER" id="PTHR10241">
    <property type="entry name" value="LETHAL 2 GIANT LARVAE PROTEIN"/>
    <property type="match status" value="1"/>
</dbReference>
<dbReference type="Gene3D" id="2.130.10.10">
    <property type="entry name" value="YVTN repeat-like/Quinoprotein amine dehydrogenase"/>
    <property type="match status" value="2"/>
</dbReference>
<reference evidence="13" key="2">
    <citation type="submission" date="2025-09" db="UniProtKB">
        <authorList>
            <consortium name="Ensembl"/>
        </authorList>
    </citation>
    <scope>IDENTIFICATION</scope>
</reference>
<keyword evidence="14" id="KW-1185">Reference proteome</keyword>
<dbReference type="Proteomes" id="UP000472262">
    <property type="component" value="Unassembled WGS sequence"/>
</dbReference>
<accession>A0A672M8M2</accession>
<dbReference type="AlphaFoldDB" id="A0A672M8M2"/>
<dbReference type="InterPro" id="IPR015943">
    <property type="entry name" value="WD40/YVTN_repeat-like_dom_sf"/>
</dbReference>
<evidence type="ECO:0000313" key="13">
    <source>
        <dbReference type="Ensembl" id="ENSSGRP00000033018.1"/>
    </source>
</evidence>
<evidence type="ECO:0000313" key="14">
    <source>
        <dbReference type="Proteomes" id="UP000472262"/>
    </source>
</evidence>